<evidence type="ECO:0000313" key="1">
    <source>
        <dbReference type="EMBL" id="KAJ8633364.1"/>
    </source>
</evidence>
<name>A0ACC2LIX0_PERAE</name>
<comment type="caution">
    <text evidence="1">The sequence shown here is derived from an EMBL/GenBank/DDBJ whole genome shotgun (WGS) entry which is preliminary data.</text>
</comment>
<organism evidence="1 2">
    <name type="scientific">Persea americana</name>
    <name type="common">Avocado</name>
    <dbReference type="NCBI Taxonomy" id="3435"/>
    <lineage>
        <taxon>Eukaryota</taxon>
        <taxon>Viridiplantae</taxon>
        <taxon>Streptophyta</taxon>
        <taxon>Embryophyta</taxon>
        <taxon>Tracheophyta</taxon>
        <taxon>Spermatophyta</taxon>
        <taxon>Magnoliopsida</taxon>
        <taxon>Magnoliidae</taxon>
        <taxon>Laurales</taxon>
        <taxon>Lauraceae</taxon>
        <taxon>Persea</taxon>
    </lineage>
</organism>
<protein>
    <submittedName>
        <fullName evidence="1">Uncharacterized protein</fullName>
    </submittedName>
</protein>
<accession>A0ACC2LIX0</accession>
<dbReference type="EMBL" id="CM056816">
    <property type="protein sequence ID" value="KAJ8633364.1"/>
    <property type="molecule type" value="Genomic_DNA"/>
</dbReference>
<sequence>MTGCSLEVSRLHRLDKLGRRRKAVSFPLLSAMIRAVWGSKKRGGVAHFRRVVASSAGMALTAVAEEGRGKNALQWVCSKDGLIELLPE</sequence>
<reference evidence="1 2" key="1">
    <citation type="journal article" date="2022" name="Hortic Res">
        <title>A haplotype resolved chromosomal level avocado genome allows analysis of novel avocado genes.</title>
        <authorList>
            <person name="Nath O."/>
            <person name="Fletcher S.J."/>
            <person name="Hayward A."/>
            <person name="Shaw L.M."/>
            <person name="Masouleh A.K."/>
            <person name="Furtado A."/>
            <person name="Henry R.J."/>
            <person name="Mitter N."/>
        </authorList>
    </citation>
    <scope>NUCLEOTIDE SEQUENCE [LARGE SCALE GENOMIC DNA]</scope>
    <source>
        <strain evidence="2">cv. Hass</strain>
    </source>
</reference>
<evidence type="ECO:0000313" key="2">
    <source>
        <dbReference type="Proteomes" id="UP001234297"/>
    </source>
</evidence>
<dbReference type="Proteomes" id="UP001234297">
    <property type="component" value="Chromosome 8"/>
</dbReference>
<keyword evidence="2" id="KW-1185">Reference proteome</keyword>
<proteinExistence type="predicted"/>
<gene>
    <name evidence="1" type="ORF">MRB53_026700</name>
</gene>